<dbReference type="PANTHER" id="PTHR35807:SF1">
    <property type="entry name" value="TRANSCRIPTIONAL REGULATOR REDD"/>
    <property type="match status" value="1"/>
</dbReference>
<reference evidence="5" key="1">
    <citation type="journal article" date="2019" name="Int. J. Syst. Evol. Microbiol.">
        <title>The Global Catalogue of Microorganisms (GCM) 10K type strain sequencing project: providing services to taxonomists for standard genome sequencing and annotation.</title>
        <authorList>
            <consortium name="The Broad Institute Genomics Platform"/>
            <consortium name="The Broad Institute Genome Sequencing Center for Infectious Disease"/>
            <person name="Wu L."/>
            <person name="Ma J."/>
        </authorList>
    </citation>
    <scope>NUCLEOTIDE SEQUENCE [LARGE SCALE GENOMIC DNA]</scope>
    <source>
        <strain evidence="5">JCM 19125</strain>
    </source>
</reference>
<dbReference type="SUPFAM" id="SSF52540">
    <property type="entry name" value="P-loop containing nucleoside triphosphate hydrolases"/>
    <property type="match status" value="1"/>
</dbReference>
<gene>
    <name evidence="4" type="ORF">GCM10025789_17870</name>
</gene>
<dbReference type="PRINTS" id="PR00364">
    <property type="entry name" value="DISEASERSIST"/>
</dbReference>
<dbReference type="RefSeq" id="WP_345582027.1">
    <property type="nucleotide sequence ID" value="NZ_BAABLV010000027.1"/>
</dbReference>
<dbReference type="SUPFAM" id="SSF48452">
    <property type="entry name" value="TPR-like"/>
    <property type="match status" value="2"/>
</dbReference>
<name>A0ABP9FF46_9ACTN</name>
<keyword evidence="1" id="KW-0805">Transcription regulation</keyword>
<dbReference type="Gene3D" id="1.25.40.10">
    <property type="entry name" value="Tetratricopeptide repeat domain"/>
    <property type="match status" value="2"/>
</dbReference>
<keyword evidence="5" id="KW-1185">Reference proteome</keyword>
<evidence type="ECO:0000256" key="2">
    <source>
        <dbReference type="ARBA" id="ARBA00023163"/>
    </source>
</evidence>
<dbReference type="SMART" id="SM01043">
    <property type="entry name" value="BTAD"/>
    <property type="match status" value="1"/>
</dbReference>
<evidence type="ECO:0000256" key="1">
    <source>
        <dbReference type="ARBA" id="ARBA00023015"/>
    </source>
</evidence>
<protein>
    <recommendedName>
        <fullName evidence="3">Bacterial transcriptional activator domain-containing protein</fullName>
    </recommendedName>
</protein>
<keyword evidence="2" id="KW-0804">Transcription</keyword>
<dbReference type="Gene3D" id="3.40.50.300">
    <property type="entry name" value="P-loop containing nucleotide triphosphate hydrolases"/>
    <property type="match status" value="1"/>
</dbReference>
<evidence type="ECO:0000313" key="5">
    <source>
        <dbReference type="Proteomes" id="UP001501521"/>
    </source>
</evidence>
<dbReference type="InterPro" id="IPR027417">
    <property type="entry name" value="P-loop_NTPase"/>
</dbReference>
<dbReference type="InterPro" id="IPR005158">
    <property type="entry name" value="BTAD"/>
</dbReference>
<dbReference type="Pfam" id="PF03704">
    <property type="entry name" value="BTAD"/>
    <property type="match status" value="1"/>
</dbReference>
<dbReference type="InterPro" id="IPR051677">
    <property type="entry name" value="AfsR-DnrI-RedD_regulator"/>
</dbReference>
<dbReference type="InterPro" id="IPR011990">
    <property type="entry name" value="TPR-like_helical_dom_sf"/>
</dbReference>
<accession>A0ABP9FF46</accession>
<evidence type="ECO:0000313" key="4">
    <source>
        <dbReference type="EMBL" id="GAA4899965.1"/>
    </source>
</evidence>
<organism evidence="4 5">
    <name type="scientific">Tessaracoccus lubricantis</name>
    <dbReference type="NCBI Taxonomy" id="545543"/>
    <lineage>
        <taxon>Bacteria</taxon>
        <taxon>Bacillati</taxon>
        <taxon>Actinomycetota</taxon>
        <taxon>Actinomycetes</taxon>
        <taxon>Propionibacteriales</taxon>
        <taxon>Propionibacteriaceae</taxon>
        <taxon>Tessaracoccus</taxon>
    </lineage>
</organism>
<dbReference type="CDD" id="cd15831">
    <property type="entry name" value="BTAD"/>
    <property type="match status" value="1"/>
</dbReference>
<comment type="caution">
    <text evidence="4">The sequence shown here is derived from an EMBL/GenBank/DDBJ whole genome shotgun (WGS) entry which is preliminary data.</text>
</comment>
<sequence>MHNALQVHISGLRKILDAVGIGIVREGATYTLGCSISDVDAGLFEALVTRAQSLLRSADPDQALDVLERALSLASGPLLAGLDLTPALDQARRAIAERLLAARRDQVIALFRSGRADRAVEEARALVADDPLDEASWSRLMAAQYHAGQPHAALETYQQARRTLLDELGVEPSPQLAALQRDVLNHRLPSPVTQPTARGAVVPPTELLGRDDLIDRVLQAVDSHRLVTLHGLGGIGKSALCGAVVERLGAASRRVAATEFMRVSSPHHALESWCRALQLSSDGDPAAVLAAAGPCVLVADNAEEFEGFADLATDLLQRAPEATLLVTARQPVGLPPELAIAEPPLPMDSDDSSPAERLFVRHCRRMRPDIDLDGAEEDIRELCRLSGGLPLAIELLAARVRVSTPARLVEQLRRSPGTLATFTANRDPRRSIPDVVAWAVSNCSPEAQLLLGAMAEAAGLVSGRLVDALSRHPDALVELVDAGLVTGPTHSDHFLVLPPVAQALGGSDEAARDALLDAVTDLVRPPDGAQPSVQALVDDEPAVLRAVAISCDMGHPGVLLPWLEPFWLATARIPEGVRVLRGALASAHPDDAVALRIALGGLLVLTGEADPPALEAALRAAEATPWYHSRLVVDGWCTLGCLHAAALHVEEAARCAGQAMRAAEPDPVLEALALGCEVATADAEGDPARAVELGFRAVATLRRSGEPRDLVVALGRLVEPLVRLGRLAQARVNVDEMLELSARHPMGTAAVHVAADAAVVELAEGQPAAALGMATTVLSRLDEVGCHTGHEVVAMRCLALAHQQLGHADYAARFLGAAEEVARRSGRHPEEPWAPVFEPMLRALLEAPDFDSNHLIGAADPDGLVQRWLAFVSEA</sequence>
<evidence type="ECO:0000259" key="3">
    <source>
        <dbReference type="SMART" id="SM01043"/>
    </source>
</evidence>
<proteinExistence type="predicted"/>
<dbReference type="PANTHER" id="PTHR35807">
    <property type="entry name" value="TRANSCRIPTIONAL REGULATOR REDD-RELATED"/>
    <property type="match status" value="1"/>
</dbReference>
<dbReference type="EMBL" id="BAABLV010000027">
    <property type="protein sequence ID" value="GAA4899965.1"/>
    <property type="molecule type" value="Genomic_DNA"/>
</dbReference>
<dbReference type="Proteomes" id="UP001501521">
    <property type="component" value="Unassembled WGS sequence"/>
</dbReference>
<feature type="domain" description="Bacterial transcriptional activator" evidence="3">
    <location>
        <begin position="39"/>
        <end position="184"/>
    </location>
</feature>